<evidence type="ECO:0000313" key="9">
    <source>
        <dbReference type="Proteomes" id="UP000245412"/>
    </source>
</evidence>
<keyword evidence="4" id="KW-0418">Kinase</keyword>
<keyword evidence="5" id="KW-0175">Coiled coil</keyword>
<dbReference type="GO" id="GO:0016020">
    <property type="term" value="C:membrane"/>
    <property type="evidence" value="ECO:0007669"/>
    <property type="project" value="UniProtKB-SubCell"/>
</dbReference>
<evidence type="ECO:0000259" key="7">
    <source>
        <dbReference type="PROSITE" id="PS50885"/>
    </source>
</evidence>
<dbReference type="SUPFAM" id="SSF55874">
    <property type="entry name" value="ATPase domain of HSP90 chaperone/DNA topoisomerase II/histidine kinase"/>
    <property type="match status" value="1"/>
</dbReference>
<feature type="coiled-coil region" evidence="5">
    <location>
        <begin position="383"/>
        <end position="410"/>
    </location>
</feature>
<dbReference type="Pfam" id="PF02518">
    <property type="entry name" value="HATPase_c"/>
    <property type="match status" value="1"/>
</dbReference>
<dbReference type="InterPro" id="IPR003594">
    <property type="entry name" value="HATPase_dom"/>
</dbReference>
<dbReference type="Pfam" id="PF06580">
    <property type="entry name" value="His_kinase"/>
    <property type="match status" value="1"/>
</dbReference>
<keyword evidence="3" id="KW-0808">Transferase</keyword>
<keyword evidence="6" id="KW-1133">Transmembrane helix</keyword>
<dbReference type="InterPro" id="IPR010559">
    <property type="entry name" value="Sig_transdc_His_kin_internal"/>
</dbReference>
<dbReference type="RefSeq" id="WP_109626481.1">
    <property type="nucleotide sequence ID" value="NZ_JANKBI010000004.1"/>
</dbReference>
<dbReference type="InterPro" id="IPR036890">
    <property type="entry name" value="HATPase_C_sf"/>
</dbReference>
<comment type="subcellular location">
    <subcellularLocation>
        <location evidence="1">Membrane</location>
    </subcellularLocation>
</comment>
<feature type="transmembrane region" description="Helical" evidence="6">
    <location>
        <begin position="32"/>
        <end position="53"/>
    </location>
</feature>
<evidence type="ECO:0000256" key="3">
    <source>
        <dbReference type="ARBA" id="ARBA00022679"/>
    </source>
</evidence>
<keyword evidence="6" id="KW-0472">Membrane</keyword>
<feature type="transmembrane region" description="Helical" evidence="6">
    <location>
        <begin position="316"/>
        <end position="335"/>
    </location>
</feature>
<evidence type="ECO:0000256" key="2">
    <source>
        <dbReference type="ARBA" id="ARBA00022553"/>
    </source>
</evidence>
<dbReference type="PROSITE" id="PS50885">
    <property type="entry name" value="HAMP"/>
    <property type="match status" value="1"/>
</dbReference>
<name>A0AB73T3N2_9FIRM</name>
<gene>
    <name evidence="8" type="ORF">C7383_106109</name>
</gene>
<reference evidence="8 9" key="1">
    <citation type="submission" date="2018-05" db="EMBL/GenBank/DDBJ databases">
        <authorList>
            <person name="Goeker M."/>
            <person name="Huntemann M."/>
            <person name="Clum A."/>
            <person name="Pillay M."/>
            <person name="Palaniappan K."/>
            <person name="Varghese N."/>
            <person name="Mikhailova N."/>
            <person name="Stamatis D."/>
            <person name="Reddy T."/>
            <person name="Daum C."/>
            <person name="Shapiro N."/>
            <person name="Ivanova N."/>
            <person name="Kyrpides N."/>
            <person name="Woyke T."/>
        </authorList>
    </citation>
    <scope>NUCLEOTIDE SEQUENCE [LARGE SCALE GENOMIC DNA]</scope>
    <source>
        <strain evidence="8 9">DSM 26524</strain>
    </source>
</reference>
<evidence type="ECO:0000256" key="5">
    <source>
        <dbReference type="SAM" id="Coils"/>
    </source>
</evidence>
<dbReference type="InterPro" id="IPR050640">
    <property type="entry name" value="Bact_2-comp_sensor_kinase"/>
</dbReference>
<dbReference type="Gene3D" id="6.10.340.10">
    <property type="match status" value="1"/>
</dbReference>
<dbReference type="Gene3D" id="3.30.565.10">
    <property type="entry name" value="Histidine kinase-like ATPase, C-terminal domain"/>
    <property type="match status" value="1"/>
</dbReference>
<evidence type="ECO:0000256" key="1">
    <source>
        <dbReference type="ARBA" id="ARBA00004370"/>
    </source>
</evidence>
<evidence type="ECO:0000313" key="8">
    <source>
        <dbReference type="EMBL" id="PWJ75539.1"/>
    </source>
</evidence>
<keyword evidence="9" id="KW-1185">Reference proteome</keyword>
<comment type="caution">
    <text evidence="8">The sequence shown here is derived from an EMBL/GenBank/DDBJ whole genome shotgun (WGS) entry which is preliminary data.</text>
</comment>
<organism evidence="8 9">
    <name type="scientific">Murimonas intestini</name>
    <dbReference type="NCBI Taxonomy" id="1337051"/>
    <lineage>
        <taxon>Bacteria</taxon>
        <taxon>Bacillati</taxon>
        <taxon>Bacillota</taxon>
        <taxon>Clostridia</taxon>
        <taxon>Lachnospirales</taxon>
        <taxon>Lachnospiraceae</taxon>
        <taxon>Murimonas</taxon>
    </lineage>
</organism>
<dbReference type="Proteomes" id="UP000245412">
    <property type="component" value="Unassembled WGS sequence"/>
</dbReference>
<proteinExistence type="predicted"/>
<sequence>MKEDKQKIKGRFHIYKLYIWKKIRDSRIRTKLYAYLALSAVVCSVAIGSMSYMSMRKALTLNAQDSAVSLMKQIGTRMDERVYDFQDASYSLSHKKEIMAILDGTDEEGNKWNHTLDEAAFNSSMFMYNILYKYSDFAVMESGSGEVYVYNQVLADEKIGKAKAKEVLDLFRDEVSGTSPVKWTQRNGQVYFIRRMTPLNSSQKTEDKGIIIFAVSDSFFDCGDDANPFVENKNIVVAGSDGLIYRNNELELKEEDLQYYLSYEQGKYYIYTTTKRIAEEQYLAIPLRTVKYQWNIMCFIPYSVIMEKANQVIPKVIVTMLVILCVGMAAAYALYRMIEKNLKIIETGMRQYETGNYSKVLSPASYDEIGMLILQFNHMGLKINELNELARRDQEEKQELQYQVMEAQINPHFLYNTLGSLKWLAYEKEQEEIARLADALINLLRFTVKNANKFIYFRDEIDYIKNYVYIQKQRYEDAFTVEYDVTKEAGEFSIIGFILQPFIENSILHGLDNSRNDGVIRIEGEVLEDRLHITIKDNGMGMPKEKLVDLRRKMQENKTEKYKGFNGIGIINIIQRLKMIYQEGFIYEIDSIPGKGTTVTMIIPGKVREDEKTCIDCGG</sequence>
<dbReference type="GO" id="GO:0000155">
    <property type="term" value="F:phosphorelay sensor kinase activity"/>
    <property type="evidence" value="ECO:0007669"/>
    <property type="project" value="InterPro"/>
</dbReference>
<dbReference type="PANTHER" id="PTHR34220:SF7">
    <property type="entry name" value="SENSOR HISTIDINE KINASE YPDA"/>
    <property type="match status" value="1"/>
</dbReference>
<dbReference type="EMBL" id="QGGY01000006">
    <property type="protein sequence ID" value="PWJ75539.1"/>
    <property type="molecule type" value="Genomic_DNA"/>
</dbReference>
<accession>A0AB73T3N2</accession>
<dbReference type="PANTHER" id="PTHR34220">
    <property type="entry name" value="SENSOR HISTIDINE KINASE YPDA"/>
    <property type="match status" value="1"/>
</dbReference>
<dbReference type="CDD" id="cd06225">
    <property type="entry name" value="HAMP"/>
    <property type="match status" value="1"/>
</dbReference>
<keyword evidence="6" id="KW-0812">Transmembrane</keyword>
<keyword evidence="2" id="KW-0597">Phosphoprotein</keyword>
<protein>
    <submittedName>
        <fullName evidence="8">HAMP domain-containing protein</fullName>
    </submittedName>
</protein>
<dbReference type="InterPro" id="IPR003660">
    <property type="entry name" value="HAMP_dom"/>
</dbReference>
<dbReference type="AlphaFoldDB" id="A0AB73T3N2"/>
<evidence type="ECO:0000256" key="4">
    <source>
        <dbReference type="ARBA" id="ARBA00022777"/>
    </source>
</evidence>
<feature type="domain" description="HAMP" evidence="7">
    <location>
        <begin position="336"/>
        <end position="388"/>
    </location>
</feature>
<evidence type="ECO:0000256" key="6">
    <source>
        <dbReference type="SAM" id="Phobius"/>
    </source>
</evidence>